<gene>
    <name evidence="3" type="ORF">CFD26_102413</name>
</gene>
<dbReference type="GO" id="GO:0016616">
    <property type="term" value="F:oxidoreductase activity, acting on the CH-OH group of donors, NAD or NADP as acceptor"/>
    <property type="evidence" value="ECO:0007669"/>
    <property type="project" value="UniProtKB-ARBA"/>
</dbReference>
<dbReference type="FunFam" id="3.40.50.720:FF:000439">
    <property type="entry name" value="Short chain dehydrogenase/reductase (AFU_orthologue AFUA_2G00830)"/>
    <property type="match status" value="1"/>
</dbReference>
<organism evidence="3 4">
    <name type="scientific">Aspergillus turcosus</name>
    <dbReference type="NCBI Taxonomy" id="1245748"/>
    <lineage>
        <taxon>Eukaryota</taxon>
        <taxon>Fungi</taxon>
        <taxon>Dikarya</taxon>
        <taxon>Ascomycota</taxon>
        <taxon>Pezizomycotina</taxon>
        <taxon>Eurotiomycetes</taxon>
        <taxon>Eurotiomycetidae</taxon>
        <taxon>Eurotiales</taxon>
        <taxon>Aspergillaceae</taxon>
        <taxon>Aspergillus</taxon>
        <taxon>Aspergillus subgen. Fumigati</taxon>
    </lineage>
</organism>
<dbReference type="Gene3D" id="3.40.50.720">
    <property type="entry name" value="NAD(P)-binding Rossmann-like Domain"/>
    <property type="match status" value="1"/>
</dbReference>
<evidence type="ECO:0000313" key="4">
    <source>
        <dbReference type="Proteomes" id="UP000215289"/>
    </source>
</evidence>
<reference evidence="3 4" key="1">
    <citation type="submission" date="2018-08" db="EMBL/GenBank/DDBJ databases">
        <title>Draft genome sequences of two Aspergillus turcosus clinical strains isolated from bronchoalveolar lavage fluid: one azole-susceptible and the other azole-resistant.</title>
        <authorList>
            <person name="Parent-Michaud M."/>
            <person name="Dufresne P.J."/>
            <person name="Fournier E."/>
            <person name="Martineau C."/>
            <person name="Moreira S."/>
            <person name="Perkins V."/>
            <person name="De Repentigny L."/>
            <person name="Dufresne S.F."/>
        </authorList>
    </citation>
    <scope>NUCLEOTIDE SEQUENCE [LARGE SCALE GENOMIC DNA]</scope>
    <source>
        <strain evidence="3">HMR AF 1038</strain>
    </source>
</reference>
<keyword evidence="4" id="KW-1185">Reference proteome</keyword>
<dbReference type="SUPFAM" id="SSF51735">
    <property type="entry name" value="NAD(P)-binding Rossmann-fold domains"/>
    <property type="match status" value="1"/>
</dbReference>
<evidence type="ECO:0000256" key="2">
    <source>
        <dbReference type="ARBA" id="ARBA00023002"/>
    </source>
</evidence>
<dbReference type="Pfam" id="PF00106">
    <property type="entry name" value="adh_short"/>
    <property type="match status" value="1"/>
</dbReference>
<dbReference type="OrthoDB" id="5307821at2759"/>
<dbReference type="Proteomes" id="UP000215289">
    <property type="component" value="Unassembled WGS sequence"/>
</dbReference>
<keyword evidence="2" id="KW-0560">Oxidoreductase</keyword>
<evidence type="ECO:0008006" key="5">
    <source>
        <dbReference type="Google" id="ProtNLM"/>
    </source>
</evidence>
<accession>A0A421DDU7</accession>
<dbReference type="STRING" id="1245748.A0A421DDU7"/>
<dbReference type="PANTHER" id="PTHR43008:SF7">
    <property type="entry name" value="SHORT CHAIN DEHYDROGENASE_REDUCTASE (AFU_ORTHOLOGUE AFUA_2G00830)"/>
    <property type="match status" value="1"/>
</dbReference>
<dbReference type="InterPro" id="IPR002347">
    <property type="entry name" value="SDR_fam"/>
</dbReference>
<dbReference type="CDD" id="cd05233">
    <property type="entry name" value="SDR_c"/>
    <property type="match status" value="1"/>
</dbReference>
<dbReference type="PANTHER" id="PTHR43008">
    <property type="entry name" value="BENZIL REDUCTASE"/>
    <property type="match status" value="1"/>
</dbReference>
<dbReference type="PRINTS" id="PR00081">
    <property type="entry name" value="GDHRDH"/>
</dbReference>
<dbReference type="InterPro" id="IPR036291">
    <property type="entry name" value="NAD(P)-bd_dom_sf"/>
</dbReference>
<dbReference type="AlphaFoldDB" id="A0A421DDU7"/>
<evidence type="ECO:0000313" key="3">
    <source>
        <dbReference type="EMBL" id="RLM00282.1"/>
    </source>
</evidence>
<dbReference type="EMBL" id="NIDN02000017">
    <property type="protein sequence ID" value="RLM00282.1"/>
    <property type="molecule type" value="Genomic_DNA"/>
</dbReference>
<name>A0A421DDU7_9EURO</name>
<evidence type="ECO:0000256" key="1">
    <source>
        <dbReference type="ARBA" id="ARBA00006484"/>
    </source>
</evidence>
<sequence length="308" mass="33836">MAAIFQPKKTALITGAASGVGFAIAKLCRSKGMHLALLDIDTANLEKAKAELSALDSSLKTEIYTIDVGNRDAWKDVTKQIRSTFNDLDLVVLNAGKSHQAQSDLSGRLKPWADADYWRKTFDTNVFGPLNGLETLLPWLATSSPTPKAIVITGSKQGITNPPGAANPAYNASKAAIKNLTEHLAHDLRSDPATARISVHLLIPGWTWTGLMGNVGPTDESSVKKMEGAWFSSQVAEELVKGMEKGSFYIVCPDNETDMALDQARMQWATDDVVEDRPALSRWEDKWKGRAEEWIQSEAKRRRDLDRA</sequence>
<comment type="caution">
    <text evidence="3">The sequence shown here is derived from an EMBL/GenBank/DDBJ whole genome shotgun (WGS) entry which is preliminary data.</text>
</comment>
<comment type="similarity">
    <text evidence="1">Belongs to the short-chain dehydrogenases/reductases (SDR) family.</text>
</comment>
<proteinExistence type="inferred from homology"/>
<dbReference type="GO" id="GO:0050664">
    <property type="term" value="F:oxidoreductase activity, acting on NAD(P)H, oxygen as acceptor"/>
    <property type="evidence" value="ECO:0007669"/>
    <property type="project" value="TreeGrafter"/>
</dbReference>
<protein>
    <recommendedName>
        <fullName evidence="5">Short chain dehydrogenase/reductase</fullName>
    </recommendedName>
</protein>